<dbReference type="RefSeq" id="WP_094089781.1">
    <property type="nucleotide sequence ID" value="NZ_CP016397.1"/>
</dbReference>
<dbReference type="EMBL" id="CP016397">
    <property type="protein sequence ID" value="ASQ44632.1"/>
    <property type="molecule type" value="Genomic_DNA"/>
</dbReference>
<evidence type="ECO:0000313" key="3">
    <source>
        <dbReference type="Proteomes" id="UP000201728"/>
    </source>
</evidence>
<dbReference type="KEGG" id="lcd:clem_00330"/>
<feature type="coiled-coil region" evidence="1">
    <location>
        <begin position="330"/>
        <end position="364"/>
    </location>
</feature>
<keyword evidence="3" id="KW-1185">Reference proteome</keyword>
<organism evidence="2 3">
    <name type="scientific">Legionella clemsonensis</name>
    <dbReference type="NCBI Taxonomy" id="1867846"/>
    <lineage>
        <taxon>Bacteria</taxon>
        <taxon>Pseudomonadati</taxon>
        <taxon>Pseudomonadota</taxon>
        <taxon>Gammaproteobacteria</taxon>
        <taxon>Legionellales</taxon>
        <taxon>Legionellaceae</taxon>
        <taxon>Legionella</taxon>
    </lineage>
</organism>
<feature type="coiled-coil region" evidence="1">
    <location>
        <begin position="69"/>
        <end position="96"/>
    </location>
</feature>
<protein>
    <submittedName>
        <fullName evidence="2">Uncharacterized protein</fullName>
    </submittedName>
</protein>
<evidence type="ECO:0000313" key="2">
    <source>
        <dbReference type="EMBL" id="ASQ44632.1"/>
    </source>
</evidence>
<accession>A0A222NYG4</accession>
<reference evidence="3" key="1">
    <citation type="submission" date="2016-07" db="EMBL/GenBank/DDBJ databases">
        <authorList>
            <person name="Florea S."/>
            <person name="Webb J.S."/>
            <person name="Jaromczyk J."/>
            <person name="Schardl C.L."/>
        </authorList>
    </citation>
    <scope>NUCLEOTIDE SEQUENCE [LARGE SCALE GENOMIC DNA]</scope>
    <source>
        <strain evidence="3">CDC-D5610</strain>
    </source>
</reference>
<name>A0A222NYG4_9GAMM</name>
<sequence length="822" mass="95170">MGNGVKEAKPENAKLKVKKTNIADNLPLAKGINSRYRISDELKYTAEIAGFKKITYRAVTINTQAKKLWAEVQKANEDLQEKLQAIDARLDELRQNASPANSKQRHNLLEKRNQILHNCAVNLATLHHNLSIIEKDLYPERREEQVFYNKKQAASELYVSLKNQVSALRFQLLQCDASTQKMLDEDLKQLELLLSQTNLISQEMEKIARNSEHRIITKEIYTHLANLLYELNDQAFAVTQICKLIEDRLTIITQDQTIAEKTTILQNIYNNLEATYQLVVTHRQHGTLSDRFKELLVNENYHFKLTFSADSFKPTIPVTTLHWSDNASQRTAVKTEREQLLRQLKEKEQVAQELVKVIVEYQKTLKEAIGEDLEYCLQRAALETAFGKRNSLPYYLRLKESINFNFQMNVDKPEFIVHLNHLLMNASAVTSVQMRQEDLKSFQETFLRDFPELFFTDNHFTYKGERYPRQESWNKTLNDYHIAQQRIKSAFAHGDAKTRYAAINYTAELVKLHDSRAAIEEFIENYTKERRQIAKEVQALQEQLIHYPLIPIENHSFTYASTAYPLLSIKATVESYNLTQQTLTTNLAANLSTMTPVKLSQLQNNLKILEENKKAIAAYVQHQNWIKELRLVSLKLKQHENLLEPKIKLADKICQRIEEEITRIEKNNPQDERIAFLKKLKIPFIEVTARLTSAKERIEEVLQAKRDTTNLKQQLTTAKGFLAEMIGINQETLQYLDQSVKEQLSATNLSKLTDSIPILKELFQFIETKLIQPLHKLLTGSEKAYQPGLFASKAEKNLHAFKRDIIPEIEELQKQQRAAPAA</sequence>
<dbReference type="Proteomes" id="UP000201728">
    <property type="component" value="Chromosome"/>
</dbReference>
<gene>
    <name evidence="2" type="ORF">clem_00330</name>
</gene>
<evidence type="ECO:0000256" key="1">
    <source>
        <dbReference type="SAM" id="Coils"/>
    </source>
</evidence>
<proteinExistence type="predicted"/>
<keyword evidence="1" id="KW-0175">Coiled coil</keyword>
<dbReference type="OrthoDB" id="9958998at2"/>
<dbReference type="AlphaFoldDB" id="A0A222NYG4"/>